<dbReference type="AlphaFoldDB" id="A0A654D1U7"/>
<evidence type="ECO:0000313" key="1">
    <source>
        <dbReference type="EMBL" id="VXC99256.1"/>
    </source>
</evidence>
<dbReference type="Proteomes" id="UP000432350">
    <property type="component" value="Unassembled WGS sequence"/>
</dbReference>
<protein>
    <submittedName>
        <fullName evidence="1">Uncharacterized protein</fullName>
    </submittedName>
</protein>
<proteinExistence type="predicted"/>
<name>A0A654D1U7_SPHMU</name>
<accession>A0A654D1U7</accession>
<dbReference type="EMBL" id="CABWMV010000024">
    <property type="protein sequence ID" value="VXC99256.1"/>
    <property type="molecule type" value="Genomic_DNA"/>
</dbReference>
<evidence type="ECO:0000313" key="2">
    <source>
        <dbReference type="Proteomes" id="UP000432350"/>
    </source>
</evidence>
<gene>
    <name evidence="1" type="ORF">SPHINGO8BC_51444</name>
</gene>
<sequence>MKIDLRLGGEIIPLYFGMVAFEEMQKLLGVGYAGANKYAVDVVWSGYINNCAVESIYPIFTHQMLYMKFEELFFNNESDNNVDEVMDAFEKSKAGTKLFEEVDKQIEVLDKLDEELKKKMTAKNSPTKKLKK</sequence>
<dbReference type="RefSeq" id="WP_159332843.1">
    <property type="nucleotide sequence ID" value="NZ_LR733857.1"/>
</dbReference>
<reference evidence="1 2" key="1">
    <citation type="submission" date="2019-10" db="EMBL/GenBank/DDBJ databases">
        <authorList>
            <person name="Karimi E."/>
        </authorList>
    </citation>
    <scope>NUCLEOTIDE SEQUENCE [LARGE SCALE GENOMIC DNA]</scope>
    <source>
        <strain evidence="1">Sphingobacterium sp. 8BC</strain>
    </source>
</reference>
<organism evidence="1 2">
    <name type="scientific">Sphingobacterium multivorum</name>
    <dbReference type="NCBI Taxonomy" id="28454"/>
    <lineage>
        <taxon>Bacteria</taxon>
        <taxon>Pseudomonadati</taxon>
        <taxon>Bacteroidota</taxon>
        <taxon>Sphingobacteriia</taxon>
        <taxon>Sphingobacteriales</taxon>
        <taxon>Sphingobacteriaceae</taxon>
        <taxon>Sphingobacterium</taxon>
    </lineage>
</organism>